<keyword evidence="2" id="KW-1185">Reference proteome</keyword>
<dbReference type="Proteomes" id="UP001500782">
    <property type="component" value="Unassembled WGS sequence"/>
</dbReference>
<proteinExistence type="predicted"/>
<evidence type="ECO:0000313" key="2">
    <source>
        <dbReference type="Proteomes" id="UP001500782"/>
    </source>
</evidence>
<sequence>MTEAEVNGTANTLLNLVKTNSALNADASANSQLDLGVHGQNQEHVLFKLSKGLDLQLSYSGGNDQ</sequence>
<gene>
    <name evidence="1" type="ORF">GCM10008967_10040</name>
</gene>
<comment type="caution">
    <text evidence="1">The sequence shown here is derived from an EMBL/GenBank/DDBJ whole genome shotgun (WGS) entry which is preliminary data.</text>
</comment>
<organism evidence="1 2">
    <name type="scientific">Bacillus carboniphilus</name>
    <dbReference type="NCBI Taxonomy" id="86663"/>
    <lineage>
        <taxon>Bacteria</taxon>
        <taxon>Bacillati</taxon>
        <taxon>Bacillota</taxon>
        <taxon>Bacilli</taxon>
        <taxon>Bacillales</taxon>
        <taxon>Bacillaceae</taxon>
        <taxon>Bacillus</taxon>
    </lineage>
</organism>
<protein>
    <submittedName>
        <fullName evidence="1">Uncharacterized protein</fullName>
    </submittedName>
</protein>
<dbReference type="RefSeq" id="WP_343796924.1">
    <property type="nucleotide sequence ID" value="NZ_BAAADJ010000010.1"/>
</dbReference>
<dbReference type="EMBL" id="BAAADJ010000010">
    <property type="protein sequence ID" value="GAA0321533.1"/>
    <property type="molecule type" value="Genomic_DNA"/>
</dbReference>
<reference evidence="2" key="1">
    <citation type="journal article" date="2019" name="Int. J. Syst. Evol. Microbiol.">
        <title>The Global Catalogue of Microorganisms (GCM) 10K type strain sequencing project: providing services to taxonomists for standard genome sequencing and annotation.</title>
        <authorList>
            <consortium name="The Broad Institute Genomics Platform"/>
            <consortium name="The Broad Institute Genome Sequencing Center for Infectious Disease"/>
            <person name="Wu L."/>
            <person name="Ma J."/>
        </authorList>
    </citation>
    <scope>NUCLEOTIDE SEQUENCE [LARGE SCALE GENOMIC DNA]</scope>
    <source>
        <strain evidence="2">JCM 9731</strain>
    </source>
</reference>
<evidence type="ECO:0000313" key="1">
    <source>
        <dbReference type="EMBL" id="GAA0321533.1"/>
    </source>
</evidence>
<name>A0ABP3FN59_9BACI</name>
<accession>A0ABP3FN59</accession>